<protein>
    <submittedName>
        <fullName evidence="1">Uncharacterized protein</fullName>
    </submittedName>
</protein>
<dbReference type="AlphaFoldDB" id="A0A9X9WSQ5"/>
<name>A0A9X9WSQ5_9PROT</name>
<proteinExistence type="predicted"/>
<dbReference type="Proteomes" id="UP001138751">
    <property type="component" value="Unassembled WGS sequence"/>
</dbReference>
<dbReference type="RefSeq" id="WP_211860558.1">
    <property type="nucleotide sequence ID" value="NZ_JAAEDM010000005.1"/>
</dbReference>
<reference evidence="1" key="1">
    <citation type="submission" date="2020-01" db="EMBL/GenBank/DDBJ databases">
        <authorList>
            <person name="Rat A."/>
        </authorList>
    </citation>
    <scope>NUCLEOTIDE SEQUENCE</scope>
    <source>
        <strain evidence="1">LMG 31231</strain>
    </source>
</reference>
<gene>
    <name evidence="1" type="ORF">GXW76_03275</name>
</gene>
<organism evidence="1 2">
    <name type="scientific">Neoroseomonas soli</name>
    <dbReference type="NCBI Taxonomy" id="1081025"/>
    <lineage>
        <taxon>Bacteria</taxon>
        <taxon>Pseudomonadati</taxon>
        <taxon>Pseudomonadota</taxon>
        <taxon>Alphaproteobacteria</taxon>
        <taxon>Acetobacterales</taxon>
        <taxon>Acetobacteraceae</taxon>
        <taxon>Neoroseomonas</taxon>
    </lineage>
</organism>
<reference evidence="1" key="2">
    <citation type="journal article" date="2021" name="Syst. Appl. Microbiol.">
        <title>Roseomonas hellenica sp. nov., isolated from roots of wild-growing Alkanna tinctoria.</title>
        <authorList>
            <person name="Rat A."/>
            <person name="Naranjo H.D."/>
            <person name="Lebbe L."/>
            <person name="Cnockaert M."/>
            <person name="Krigas N."/>
            <person name="Grigoriadou K."/>
            <person name="Maloupa E."/>
            <person name="Willems A."/>
        </authorList>
    </citation>
    <scope>NUCLEOTIDE SEQUENCE</scope>
    <source>
        <strain evidence="1">LMG 31231</strain>
    </source>
</reference>
<comment type="caution">
    <text evidence="1">The sequence shown here is derived from an EMBL/GenBank/DDBJ whole genome shotgun (WGS) entry which is preliminary data.</text>
</comment>
<accession>A0A9X9WSQ5</accession>
<keyword evidence="2" id="KW-1185">Reference proteome</keyword>
<dbReference type="EMBL" id="JAAEDM010000005">
    <property type="protein sequence ID" value="MBR0670184.1"/>
    <property type="molecule type" value="Genomic_DNA"/>
</dbReference>
<sequence>MSFSVSELSALTSANGFTLWHYRTADDRATVLAPGYFAAAATYLLPGDIVIVQAADATAMVPIRGGTLPGSGVTVDGSGSTPALLRSATLRVDVMLSAAAAARAIQLDALPALLFANDPLPVGATITGPVTQVTFSLRNSAGVDVVPAKTVAVAGGRASTTFIAPPPAGGYRIRVIETGDPTLATFSPPFAVAQPPRLLIEAGGSLLLENGALLLL</sequence>
<evidence type="ECO:0000313" key="1">
    <source>
        <dbReference type="EMBL" id="MBR0670184.1"/>
    </source>
</evidence>
<evidence type="ECO:0000313" key="2">
    <source>
        <dbReference type="Proteomes" id="UP001138751"/>
    </source>
</evidence>